<dbReference type="SUPFAM" id="SSF56935">
    <property type="entry name" value="Porins"/>
    <property type="match status" value="1"/>
</dbReference>
<comment type="subcellular location">
    <subcellularLocation>
        <location evidence="1">Cell outer membrane</location>
    </subcellularLocation>
</comment>
<feature type="chain" id="PRO_5031298881" description="TonB-dependent transporter Oar-like beta-barrel domain-containing protein" evidence="4">
    <location>
        <begin position="27"/>
        <end position="1178"/>
    </location>
</feature>
<dbReference type="GO" id="GO:0009279">
    <property type="term" value="C:cell outer membrane"/>
    <property type="evidence" value="ECO:0007669"/>
    <property type="project" value="UniProtKB-SubCell"/>
</dbReference>
<evidence type="ECO:0000313" key="6">
    <source>
        <dbReference type="EMBL" id="MBB5747168.1"/>
    </source>
</evidence>
<dbReference type="Gene3D" id="2.60.40.1120">
    <property type="entry name" value="Carboxypeptidase-like, regulatory domain"/>
    <property type="match status" value="1"/>
</dbReference>
<sequence length="1178" mass="125795">MTFSKTLCGGSALAVLMLAAAVPAQAQQTTATVRGTIVSETGAAIPGATVVVTHVPTGTDQTIVANEAGGFDARGLRVGGPFRITASAPGYGTRTVEDIFLDVGDAQRLTLTLASGDQVEDIIVTATRGALNSQLANVGSRTTLQREDIDAVVSVRRDIRDIGRRDPLASLDFVNRGTGPSGGLYIAGSAPRSNRITIDGVRSQDSFGLNTGGLSTNRGPVSLEALEQLSVQAVPFDVEDGDFTGGALNLILRSGSNDFRGSVFYNYRTTDLAGDTVPNVGFTNNDILQAPLTGTREVINTIDEDNYGGFISGPIWRDRIFFAASYEKYESFDTTGTGPLGAGFANTFNRIPGISTGAGASQADIDRVLANWAGYAASARLTPGTVDLSQPIIDEKYSLKLDWNIMDGQRLSATYRHAESQVSRRGPSTTNISLNSNWYTQPEVEDNYSVQLNSRWTPSFSTEARVSFREYARDQLPPQGQGFANISICTDATSVGATFSCTGGTPALNFGPDQFRQANVLRTEETAGSFIGTFSGFEGHSIKAGYQYRNVDIFNLFVQQAAGVYYFDSVADFAAGRANQLSFGNAFSGVATDAAAELDYAIHTLLVQDTWDVNEALTLNYGLRWDTYASDVKPTLNANFVNRYGFNNQTTYDGIDILMPRVSARYNAETFELSGGFGLVSGGVPDVFLGNSYGATTGALTNSFAIRRQADGSFFDASSSTVISATQGAALLNLDRTNASFINTASATALAILANDSATRRNAFTNSLAPGFEIPSDWKTNLSFKTTVAGFDLGIDAVITRSETNVGFRDIRARPLTVNGIRQVTPDGRLRYDGLQIAGATPEAVNANRAAQGLPVSTNPDLANLGLFGDIQAYNPDQKAWSRTIAFSAGREWGGLNAFVSYALQDASQYGGISEFGTTAGGNGTSGNYYADQSFDVDPNAPARGDANNLIERAAKLNISYKAEVFPGWVSRFTLFGERRTGRPISFLMTDPAGNRNPTFGVSRDDALAYIPNLSSPDAANPLRFVDSNGVTVFFDSQVSVDRLKALVAQFDLPQGRIVPRGFGRNPDVDRFDFQYSQEIPSPIRGNSLLFTVDVANIGNLINEDWGVVKEFSNSRSGGAVVNAQCATASGVAAGNASPVCAAYRYSYTTVSPTTLATPTVDQQASLWSVVLGLKYRF</sequence>
<dbReference type="Pfam" id="PF25183">
    <property type="entry name" value="OMP_b-brl_4"/>
    <property type="match status" value="1"/>
</dbReference>
<evidence type="ECO:0000256" key="3">
    <source>
        <dbReference type="ARBA" id="ARBA00023237"/>
    </source>
</evidence>
<dbReference type="SUPFAM" id="SSF49464">
    <property type="entry name" value="Carboxypeptidase regulatory domain-like"/>
    <property type="match status" value="1"/>
</dbReference>
<dbReference type="RefSeq" id="WP_183214175.1">
    <property type="nucleotide sequence ID" value="NZ_JACHOR010000005.1"/>
</dbReference>
<dbReference type="InterPro" id="IPR057601">
    <property type="entry name" value="Oar-like_b-barrel"/>
</dbReference>
<keyword evidence="4" id="KW-0732">Signal</keyword>
<comment type="caution">
    <text evidence="6">The sequence shown here is derived from an EMBL/GenBank/DDBJ whole genome shotgun (WGS) entry which is preliminary data.</text>
</comment>
<dbReference type="Gene3D" id="2.170.130.10">
    <property type="entry name" value="TonB-dependent receptor, plug domain"/>
    <property type="match status" value="1"/>
</dbReference>
<dbReference type="Proteomes" id="UP000545037">
    <property type="component" value="Unassembled WGS sequence"/>
</dbReference>
<evidence type="ECO:0000256" key="2">
    <source>
        <dbReference type="ARBA" id="ARBA00023136"/>
    </source>
</evidence>
<keyword evidence="7" id="KW-1185">Reference proteome</keyword>
<gene>
    <name evidence="6" type="ORF">GGR13_002789</name>
</gene>
<evidence type="ECO:0000256" key="4">
    <source>
        <dbReference type="SAM" id="SignalP"/>
    </source>
</evidence>
<dbReference type="Pfam" id="PF13620">
    <property type="entry name" value="CarboxypepD_reg"/>
    <property type="match status" value="1"/>
</dbReference>
<protein>
    <recommendedName>
        <fullName evidence="5">TonB-dependent transporter Oar-like beta-barrel domain-containing protein</fullName>
    </recommendedName>
</protein>
<evidence type="ECO:0000259" key="5">
    <source>
        <dbReference type="Pfam" id="PF25183"/>
    </source>
</evidence>
<proteinExistence type="predicted"/>
<feature type="signal peptide" evidence="4">
    <location>
        <begin position="1"/>
        <end position="26"/>
    </location>
</feature>
<dbReference type="Gene3D" id="2.40.170.20">
    <property type="entry name" value="TonB-dependent receptor, beta-barrel domain"/>
    <property type="match status" value="1"/>
</dbReference>
<dbReference type="InterPro" id="IPR036942">
    <property type="entry name" value="Beta-barrel_TonB_sf"/>
</dbReference>
<dbReference type="AlphaFoldDB" id="A0A7W9CKM2"/>
<evidence type="ECO:0000256" key="1">
    <source>
        <dbReference type="ARBA" id="ARBA00004442"/>
    </source>
</evidence>
<organism evidence="6 7">
    <name type="scientific">Brevundimonas variabilis</name>
    <dbReference type="NCBI Taxonomy" id="74312"/>
    <lineage>
        <taxon>Bacteria</taxon>
        <taxon>Pseudomonadati</taxon>
        <taxon>Pseudomonadota</taxon>
        <taxon>Alphaproteobacteria</taxon>
        <taxon>Caulobacterales</taxon>
        <taxon>Caulobacteraceae</taxon>
        <taxon>Brevundimonas</taxon>
    </lineage>
</organism>
<keyword evidence="2" id="KW-0472">Membrane</keyword>
<feature type="domain" description="TonB-dependent transporter Oar-like beta-barrel" evidence="5">
    <location>
        <begin position="251"/>
        <end position="1103"/>
    </location>
</feature>
<dbReference type="InterPro" id="IPR008969">
    <property type="entry name" value="CarboxyPept-like_regulatory"/>
</dbReference>
<dbReference type="EMBL" id="JACHOR010000005">
    <property type="protein sequence ID" value="MBB5747168.1"/>
    <property type="molecule type" value="Genomic_DNA"/>
</dbReference>
<evidence type="ECO:0000313" key="7">
    <source>
        <dbReference type="Proteomes" id="UP000545037"/>
    </source>
</evidence>
<keyword evidence="3" id="KW-0998">Cell outer membrane</keyword>
<accession>A0A7W9CKM2</accession>
<dbReference type="InterPro" id="IPR037066">
    <property type="entry name" value="Plug_dom_sf"/>
</dbReference>
<reference evidence="6 7" key="1">
    <citation type="submission" date="2020-08" db="EMBL/GenBank/DDBJ databases">
        <title>Genomic Encyclopedia of Type Strains, Phase IV (KMG-IV): sequencing the most valuable type-strain genomes for metagenomic binning, comparative biology and taxonomic classification.</title>
        <authorList>
            <person name="Goeker M."/>
        </authorList>
    </citation>
    <scope>NUCLEOTIDE SEQUENCE [LARGE SCALE GENOMIC DNA]</scope>
    <source>
        <strain evidence="6 7">DSM 4737</strain>
    </source>
</reference>
<name>A0A7W9CKM2_9CAUL</name>